<dbReference type="InterPro" id="IPR009056">
    <property type="entry name" value="Cyt_c-like_dom"/>
</dbReference>
<dbReference type="InterPro" id="IPR029010">
    <property type="entry name" value="ThuA-like"/>
</dbReference>
<keyword evidence="2 4" id="KW-0479">Metal-binding</keyword>
<dbReference type="Pfam" id="PF00034">
    <property type="entry name" value="Cytochrom_C"/>
    <property type="match status" value="1"/>
</dbReference>
<reference evidence="7 8" key="1">
    <citation type="submission" date="2023-06" db="EMBL/GenBank/DDBJ databases">
        <title>Roseiconus lacunae JC819 isolated from Gulf of Mannar region, Tamil Nadu.</title>
        <authorList>
            <person name="Pk S."/>
            <person name="Ch S."/>
            <person name="Ch V.R."/>
        </authorList>
    </citation>
    <scope>NUCLEOTIDE SEQUENCE [LARGE SCALE GENOMIC DNA]</scope>
    <source>
        <strain evidence="7 8">JC819</strain>
    </source>
</reference>
<dbReference type="Pfam" id="PF06283">
    <property type="entry name" value="ThuA"/>
    <property type="match status" value="1"/>
</dbReference>
<dbReference type="InterPro" id="IPR011041">
    <property type="entry name" value="Quinoprot_gluc/sorb_DH_b-prop"/>
</dbReference>
<protein>
    <submittedName>
        <fullName evidence="7">ThuA domain-containing protein</fullName>
    </submittedName>
</protein>
<dbReference type="PROSITE" id="PS51007">
    <property type="entry name" value="CYTC"/>
    <property type="match status" value="1"/>
</dbReference>
<dbReference type="InterPro" id="IPR055557">
    <property type="entry name" value="DUF7133"/>
</dbReference>
<dbReference type="Gene3D" id="3.40.50.880">
    <property type="match status" value="1"/>
</dbReference>
<dbReference type="InterPro" id="IPR013428">
    <property type="entry name" value="Membrane-bound_put_N"/>
</dbReference>
<dbReference type="PANTHER" id="PTHR33546">
    <property type="entry name" value="LARGE, MULTIFUNCTIONAL SECRETED PROTEIN-RELATED"/>
    <property type="match status" value="1"/>
</dbReference>
<comment type="caution">
    <text evidence="7">The sequence shown here is derived from an EMBL/GenBank/DDBJ whole genome shotgun (WGS) entry which is preliminary data.</text>
</comment>
<dbReference type="InterPro" id="IPR013427">
    <property type="entry name" value="Haem-bd_dom_put"/>
</dbReference>
<feature type="domain" description="Cytochrome c" evidence="6">
    <location>
        <begin position="1135"/>
        <end position="1268"/>
    </location>
</feature>
<keyword evidence="1 4" id="KW-0349">Heme</keyword>
<dbReference type="InterPro" id="IPR029062">
    <property type="entry name" value="Class_I_gatase-like"/>
</dbReference>
<gene>
    <name evidence="7" type="ORF">QTN89_20380</name>
</gene>
<dbReference type="NCBIfam" id="TIGR02604">
    <property type="entry name" value="Piru_Ver_Nterm"/>
    <property type="match status" value="1"/>
</dbReference>
<feature type="signal peptide" evidence="5">
    <location>
        <begin position="1"/>
        <end position="24"/>
    </location>
</feature>
<evidence type="ECO:0000256" key="4">
    <source>
        <dbReference type="PROSITE-ProRule" id="PRU00433"/>
    </source>
</evidence>
<dbReference type="Gene3D" id="1.25.10.10">
    <property type="entry name" value="Leucine-rich Repeat Variant"/>
    <property type="match status" value="1"/>
</dbReference>
<dbReference type="InterPro" id="IPR036909">
    <property type="entry name" value="Cyt_c-like_dom_sf"/>
</dbReference>
<dbReference type="EMBL" id="JASZZN010000016">
    <property type="protein sequence ID" value="MDM4017817.1"/>
    <property type="molecule type" value="Genomic_DNA"/>
</dbReference>
<dbReference type="Proteomes" id="UP001239462">
    <property type="component" value="Unassembled WGS sequence"/>
</dbReference>
<dbReference type="RefSeq" id="WP_289165368.1">
    <property type="nucleotide sequence ID" value="NZ_JASZZN010000016.1"/>
</dbReference>
<evidence type="ECO:0000313" key="7">
    <source>
        <dbReference type="EMBL" id="MDM4017817.1"/>
    </source>
</evidence>
<dbReference type="InterPro" id="IPR016024">
    <property type="entry name" value="ARM-type_fold"/>
</dbReference>
<evidence type="ECO:0000313" key="8">
    <source>
        <dbReference type="Proteomes" id="UP001239462"/>
    </source>
</evidence>
<sequence>MKPILLTRVLLLAAFACLPVTGHAENLKALFLGDQGHHQPARRFYELAPAMEARGVQLQYTEDVSQLTEANLKQYDALVLYANIDNLDRQYADGLMAYVENGGGFVPLHCASFCFRNQPDIVALMGGQFRSHETGVFRTIQADLTHPILEGYGGFESWDETYVHHLHNETNRTVLEYRATDTGREPWTWVRTEGDGRVFYTAWGHDGRTWTDPGFQNLVERGIRWASGDDPAKAGAYMADRGFEAPEMTELAGSDDDFEFVDVGNKIPNYTPSKQFGTQGKPLSKMQLPLSPEKSQNHFVVPEGFHVELFVSEPQLGGKPIFVTWDEDGRLWVCETYDYPNELAPGNKGRDKIRICEDTDGDYKADKFTVFAEGLSIPTALAFTADGVLVQNGNETLLLTDTDGDDVSDQREVVITGWELGDTHGGVSNFQYGLDNWIWAMQGYNNSRPVARGEEQGRFRMGFFRMRPDATEVEFIRSTNNNTWGLGISEEGLIFGSTANGNPSIYMPIPNRYYESVRGWAPSLTLSSIADTNDFEPITDKVRQVDHHGGYTAGAGHALYTAREYPQEYWNRIGFVAGPTGHLVGSFVLKPDGSDFHSTSPFNLIASDDEWSAPIMAEVGPDGNVWVVDWYNYIVQHNPTPQGFETGKGNAYETDLRDKKHGRVYRVVPDEQSAKPAVALSDASAADLVDALKNPTMLVRKHAQRLLVEQGKQDAEIVEALIALAKDQSTDEIGLNVSAIHALWTLHGLGVLDGSNQQATEAAIAALGHPSPGVRQNAIAVLPKAADTYSAIVRSGIAEDSHPIVRLSALLATADWESNDAAGAAVIGALSDPRNLIDRWIPDAMTSAAAAQADSFLSGLASLNLSADGRYRAKQLEIISIVADHFVRGDDAGQAPAVLASLTDASPEVLQAVITGMNRGWRNDNQVNLTADVEAKLENVFKQADNSSRGQLVRLVERWGSERLAKFGDEIADQFLDKVEDESLSTEQRVAAAKELVDFRPESDDVVEDLFELINPQTAPDVAAGLLNAVSQSRSEAASEIIVEELAAMTPSLKTVAIRGLLSRPSSTMALLDAVEAGDLPLADLALDQQQALASHPDRRIRQRAGKVLSQGGALPSADRKKVLDEYAAAAEHKGDAAIGKQLFVKNCAQCHVHSGEGNAVGPDLTGMAVHPKEELLVHILDPSRSVEGNFRAYSVLTVDGVIISGMLASESKTAIGLFDTQGKPQTVLRSDIEKLVASRNSIMPEGFEKTLSVEQMTDLLEFLTQRGKFTPLDLHKVATVASDKSMFVNPNSPAERLTFRDWSPKTFEGVPFKLIDPENQKVPNIVVLYGSNGPIANKYPKSVSLPVSGPVRNIHMLSGVAGWGFPYGPRDQPALIVRLHYADGETEDHTLNNGEHFADYIRRVDVPKSKYAFDTGGGQIRYLTVSPKRSEPLAEIELRDGTPEIAPVVMAITVEQ</sequence>
<dbReference type="Gene3D" id="1.10.760.10">
    <property type="entry name" value="Cytochrome c-like domain"/>
    <property type="match status" value="1"/>
</dbReference>
<dbReference type="InterPro" id="IPR011989">
    <property type="entry name" value="ARM-like"/>
</dbReference>
<evidence type="ECO:0000256" key="3">
    <source>
        <dbReference type="ARBA" id="ARBA00023004"/>
    </source>
</evidence>
<dbReference type="SUPFAM" id="SSF50952">
    <property type="entry name" value="Soluble quinoprotein glucose dehydrogenase"/>
    <property type="match status" value="1"/>
</dbReference>
<feature type="chain" id="PRO_5045644399" evidence="5">
    <location>
        <begin position="25"/>
        <end position="1457"/>
    </location>
</feature>
<evidence type="ECO:0000259" key="6">
    <source>
        <dbReference type="PROSITE" id="PS51007"/>
    </source>
</evidence>
<organism evidence="7 8">
    <name type="scientific">Roseiconus lacunae</name>
    <dbReference type="NCBI Taxonomy" id="2605694"/>
    <lineage>
        <taxon>Bacteria</taxon>
        <taxon>Pseudomonadati</taxon>
        <taxon>Planctomycetota</taxon>
        <taxon>Planctomycetia</taxon>
        <taxon>Pirellulales</taxon>
        <taxon>Pirellulaceae</taxon>
        <taxon>Roseiconus</taxon>
    </lineage>
</organism>
<keyword evidence="8" id="KW-1185">Reference proteome</keyword>
<name>A0ABT7PMT3_9BACT</name>
<dbReference type="SUPFAM" id="SSF52317">
    <property type="entry name" value="Class I glutamine amidotransferase-like"/>
    <property type="match status" value="1"/>
</dbReference>
<dbReference type="NCBIfam" id="TIGR02603">
    <property type="entry name" value="CxxCH_TIGR02603"/>
    <property type="match status" value="1"/>
</dbReference>
<evidence type="ECO:0000256" key="2">
    <source>
        <dbReference type="ARBA" id="ARBA00022723"/>
    </source>
</evidence>
<dbReference type="SUPFAM" id="SSF46626">
    <property type="entry name" value="Cytochrome c"/>
    <property type="match status" value="1"/>
</dbReference>
<keyword evidence="5" id="KW-0732">Signal</keyword>
<evidence type="ECO:0000256" key="5">
    <source>
        <dbReference type="SAM" id="SignalP"/>
    </source>
</evidence>
<dbReference type="Pfam" id="PF23500">
    <property type="entry name" value="DUF7133"/>
    <property type="match status" value="1"/>
</dbReference>
<evidence type="ECO:0000256" key="1">
    <source>
        <dbReference type="ARBA" id="ARBA00022617"/>
    </source>
</evidence>
<proteinExistence type="predicted"/>
<keyword evidence="3 4" id="KW-0408">Iron</keyword>
<accession>A0ABT7PMT3</accession>
<dbReference type="PANTHER" id="PTHR33546:SF1">
    <property type="entry name" value="LARGE, MULTIFUNCTIONAL SECRETED PROTEIN"/>
    <property type="match status" value="1"/>
</dbReference>
<dbReference type="SUPFAM" id="SSF48371">
    <property type="entry name" value="ARM repeat"/>
    <property type="match status" value="1"/>
</dbReference>